<dbReference type="STRING" id="675864.SAMN04489747_3127"/>
<dbReference type="EMBL" id="LT629688">
    <property type="protein sequence ID" value="SDE32911.1"/>
    <property type="molecule type" value="Genomic_DNA"/>
</dbReference>
<evidence type="ECO:0000256" key="1">
    <source>
        <dbReference type="ARBA" id="ARBA00023015"/>
    </source>
</evidence>
<reference evidence="6 7" key="1">
    <citation type="submission" date="2016-10" db="EMBL/GenBank/DDBJ databases">
        <authorList>
            <person name="de Groot N.N."/>
        </authorList>
    </citation>
    <scope>NUCLEOTIDE SEQUENCE [LARGE SCALE GENOMIC DNA]</scope>
    <source>
        <strain evidence="6 7">MON 2.2</strain>
    </source>
</reference>
<dbReference type="RefSeq" id="WP_090594826.1">
    <property type="nucleotide sequence ID" value="NZ_LT629688.1"/>
</dbReference>
<proteinExistence type="predicted"/>
<dbReference type="AlphaFoldDB" id="A0A1G7C0R5"/>
<dbReference type="Gene3D" id="1.10.10.10">
    <property type="entry name" value="Winged helix-like DNA-binding domain superfamily/Winged helix DNA-binding domain"/>
    <property type="match status" value="1"/>
</dbReference>
<evidence type="ECO:0000256" key="2">
    <source>
        <dbReference type="ARBA" id="ARBA00023125"/>
    </source>
</evidence>
<dbReference type="InterPro" id="IPR016032">
    <property type="entry name" value="Sig_transdc_resp-reg_C-effctor"/>
</dbReference>
<dbReference type="SUPFAM" id="SSF46894">
    <property type="entry name" value="C-terminal effector domain of the bipartite response regulators"/>
    <property type="match status" value="1"/>
</dbReference>
<gene>
    <name evidence="6" type="ORF">SAMN04489747_3127</name>
</gene>
<dbReference type="PROSITE" id="PS50043">
    <property type="entry name" value="HTH_LUXR_2"/>
    <property type="match status" value="1"/>
</dbReference>
<dbReference type="Proteomes" id="UP000198546">
    <property type="component" value="Chromosome i"/>
</dbReference>
<sequence>MPLLPPPAHPAVLALDLAATAAGCRTVAALRRELLPELCRVLGAHLAIYHQISFGPVFQEFGVVWPDEESVVTTLASYPSVAAHSPLIQRFTASPGVGVSSIGELVSARQWRANPVYRESHRALGVEDQLAVVLDVQGSGAHAITLSRSTGAFSAREHQLAALLVPHLRAAVLRCLDDPTPYRVAETVPVPRWTSRTGPALAGPGRPLLTSREAEVLALVAAGLSGREVARRLQLSPRTVDKHLEHVHAKLGARSRVEAVALARSGGRLPGCGGGAGRAPDDPGTAVAGTSTRP</sequence>
<dbReference type="GO" id="GO:0006355">
    <property type="term" value="P:regulation of DNA-templated transcription"/>
    <property type="evidence" value="ECO:0007669"/>
    <property type="project" value="InterPro"/>
</dbReference>
<dbReference type="SMART" id="SM00421">
    <property type="entry name" value="HTH_LUXR"/>
    <property type="match status" value="1"/>
</dbReference>
<keyword evidence="3" id="KW-0804">Transcription</keyword>
<dbReference type="GO" id="GO:0003677">
    <property type="term" value="F:DNA binding"/>
    <property type="evidence" value="ECO:0007669"/>
    <property type="project" value="UniProtKB-KW"/>
</dbReference>
<evidence type="ECO:0000259" key="5">
    <source>
        <dbReference type="PROSITE" id="PS50043"/>
    </source>
</evidence>
<keyword evidence="7" id="KW-1185">Reference proteome</keyword>
<keyword evidence="1" id="KW-0805">Transcription regulation</keyword>
<evidence type="ECO:0000256" key="4">
    <source>
        <dbReference type="SAM" id="MobiDB-lite"/>
    </source>
</evidence>
<dbReference type="CDD" id="cd06170">
    <property type="entry name" value="LuxR_C_like"/>
    <property type="match status" value="1"/>
</dbReference>
<accession>A0A1G7C0R5</accession>
<dbReference type="PANTHER" id="PTHR44688">
    <property type="entry name" value="DNA-BINDING TRANSCRIPTIONAL ACTIVATOR DEVR_DOSR"/>
    <property type="match status" value="1"/>
</dbReference>
<feature type="region of interest" description="Disordered" evidence="4">
    <location>
        <begin position="268"/>
        <end position="294"/>
    </location>
</feature>
<dbReference type="Pfam" id="PF00196">
    <property type="entry name" value="GerE"/>
    <property type="match status" value="1"/>
</dbReference>
<dbReference type="InterPro" id="IPR036388">
    <property type="entry name" value="WH-like_DNA-bd_sf"/>
</dbReference>
<keyword evidence="2" id="KW-0238">DNA-binding</keyword>
<evidence type="ECO:0000256" key="3">
    <source>
        <dbReference type="ARBA" id="ARBA00023163"/>
    </source>
</evidence>
<protein>
    <submittedName>
        <fullName evidence="6">Regulatory protein, luxR family</fullName>
    </submittedName>
</protein>
<name>A0A1G7C0R5_9ACTN</name>
<dbReference type="PRINTS" id="PR00038">
    <property type="entry name" value="HTHLUXR"/>
</dbReference>
<feature type="domain" description="HTH luxR-type" evidence="5">
    <location>
        <begin position="202"/>
        <end position="267"/>
    </location>
</feature>
<dbReference type="PANTHER" id="PTHR44688:SF16">
    <property type="entry name" value="DNA-BINDING TRANSCRIPTIONAL ACTIVATOR DEVR_DOSR"/>
    <property type="match status" value="1"/>
</dbReference>
<evidence type="ECO:0000313" key="7">
    <source>
        <dbReference type="Proteomes" id="UP000198546"/>
    </source>
</evidence>
<organism evidence="6 7">
    <name type="scientific">Auraticoccus monumenti</name>
    <dbReference type="NCBI Taxonomy" id="675864"/>
    <lineage>
        <taxon>Bacteria</taxon>
        <taxon>Bacillati</taxon>
        <taxon>Actinomycetota</taxon>
        <taxon>Actinomycetes</taxon>
        <taxon>Propionibacteriales</taxon>
        <taxon>Propionibacteriaceae</taxon>
        <taxon>Auraticoccus</taxon>
    </lineage>
</organism>
<dbReference type="InterPro" id="IPR000792">
    <property type="entry name" value="Tscrpt_reg_LuxR_C"/>
</dbReference>
<evidence type="ECO:0000313" key="6">
    <source>
        <dbReference type="EMBL" id="SDE32911.1"/>
    </source>
</evidence>
<feature type="compositionally biased region" description="Gly residues" evidence="4">
    <location>
        <begin position="268"/>
        <end position="277"/>
    </location>
</feature>